<gene>
    <name evidence="3" type="ORF">MNBD_ALPHA08-468</name>
</gene>
<dbReference type="InterPro" id="IPR004045">
    <property type="entry name" value="Glutathione_S-Trfase_N"/>
</dbReference>
<dbReference type="InterPro" id="IPR040079">
    <property type="entry name" value="Glutathione_S-Trfase"/>
</dbReference>
<dbReference type="Pfam" id="PF00043">
    <property type="entry name" value="GST_C"/>
    <property type="match status" value="1"/>
</dbReference>
<organism evidence="3">
    <name type="scientific">hydrothermal vent metagenome</name>
    <dbReference type="NCBI Taxonomy" id="652676"/>
    <lineage>
        <taxon>unclassified sequences</taxon>
        <taxon>metagenomes</taxon>
        <taxon>ecological metagenomes</taxon>
    </lineage>
</organism>
<evidence type="ECO:0000259" key="2">
    <source>
        <dbReference type="PROSITE" id="PS50405"/>
    </source>
</evidence>
<feature type="domain" description="GST C-terminal" evidence="2">
    <location>
        <begin position="87"/>
        <end position="207"/>
    </location>
</feature>
<sequence length="209" mass="24376">MSEFQLYCFAESGNAYKAALMLELCDLDWSVEFVDFFNGETKTPQYRENVNELGEVPVLVHRKKSFTQSGLILNYLSEFTGKFGPANKTEEHEILRWILFDNHKFTSYMGTRRFFLEFMKTGDTDVSRFLEERILGALEVVEKHLENRRFIATSSLSIADISMCGYLYYGDELRIDLDKFPNVTAWTKRIAATDRWKHPYDLMPRAIAS</sequence>
<dbReference type="PROSITE" id="PS50404">
    <property type="entry name" value="GST_NTER"/>
    <property type="match status" value="1"/>
</dbReference>
<evidence type="ECO:0000313" key="3">
    <source>
        <dbReference type="EMBL" id="VAV86827.1"/>
    </source>
</evidence>
<dbReference type="InterPro" id="IPR004046">
    <property type="entry name" value="GST_C"/>
</dbReference>
<protein>
    <submittedName>
        <fullName evidence="3">Maleylacetoacetate isomerase / Glutathione S-transferase</fullName>
        <ecNumber evidence="3">5.2.1.2</ecNumber>
    </submittedName>
</protein>
<dbReference type="SUPFAM" id="SSF47616">
    <property type="entry name" value="GST C-terminal domain-like"/>
    <property type="match status" value="1"/>
</dbReference>
<dbReference type="Pfam" id="PF02798">
    <property type="entry name" value="GST_N"/>
    <property type="match status" value="1"/>
</dbReference>
<dbReference type="InterPro" id="IPR036282">
    <property type="entry name" value="Glutathione-S-Trfase_C_sf"/>
</dbReference>
<accession>A0A3B0R5E9</accession>
<dbReference type="CDD" id="cd03056">
    <property type="entry name" value="GST_N_4"/>
    <property type="match status" value="1"/>
</dbReference>
<dbReference type="EC" id="5.2.1.2" evidence="3"/>
<dbReference type="AlphaFoldDB" id="A0A3B0R5E9"/>
<dbReference type="PANTHER" id="PTHR44051:SF2">
    <property type="entry name" value="HYPOTHETICAL GLUTATHIONE S-TRANSFERASE LIKE PROTEIN"/>
    <property type="match status" value="1"/>
</dbReference>
<dbReference type="GO" id="GO:0016034">
    <property type="term" value="F:maleylacetoacetate isomerase activity"/>
    <property type="evidence" value="ECO:0007669"/>
    <property type="project" value="UniProtKB-EC"/>
</dbReference>
<dbReference type="Gene3D" id="1.20.1050.10">
    <property type="match status" value="1"/>
</dbReference>
<dbReference type="SFLD" id="SFLDG00358">
    <property type="entry name" value="Main_(cytGST)"/>
    <property type="match status" value="1"/>
</dbReference>
<name>A0A3B0R5E9_9ZZZZ</name>
<evidence type="ECO:0000259" key="1">
    <source>
        <dbReference type="PROSITE" id="PS50404"/>
    </source>
</evidence>
<reference evidence="3" key="1">
    <citation type="submission" date="2018-06" db="EMBL/GenBank/DDBJ databases">
        <authorList>
            <person name="Zhirakovskaya E."/>
        </authorList>
    </citation>
    <scope>NUCLEOTIDE SEQUENCE</scope>
</reference>
<keyword evidence="3" id="KW-0413">Isomerase</keyword>
<dbReference type="EMBL" id="UOEC01000014">
    <property type="protein sequence ID" value="VAV86827.1"/>
    <property type="molecule type" value="Genomic_DNA"/>
</dbReference>
<dbReference type="SFLD" id="SFLDS00019">
    <property type="entry name" value="Glutathione_Transferase_(cytos"/>
    <property type="match status" value="1"/>
</dbReference>
<dbReference type="InterPro" id="IPR036249">
    <property type="entry name" value="Thioredoxin-like_sf"/>
</dbReference>
<dbReference type="GO" id="GO:0016740">
    <property type="term" value="F:transferase activity"/>
    <property type="evidence" value="ECO:0007669"/>
    <property type="project" value="UniProtKB-KW"/>
</dbReference>
<proteinExistence type="predicted"/>
<dbReference type="Gene3D" id="3.40.30.10">
    <property type="entry name" value="Glutaredoxin"/>
    <property type="match status" value="1"/>
</dbReference>
<feature type="domain" description="GST N-terminal" evidence="1">
    <location>
        <begin position="2"/>
        <end position="84"/>
    </location>
</feature>
<dbReference type="SUPFAM" id="SSF52833">
    <property type="entry name" value="Thioredoxin-like"/>
    <property type="match status" value="1"/>
</dbReference>
<dbReference type="PROSITE" id="PS50405">
    <property type="entry name" value="GST_CTER"/>
    <property type="match status" value="1"/>
</dbReference>
<dbReference type="InterPro" id="IPR010987">
    <property type="entry name" value="Glutathione-S-Trfase_C-like"/>
</dbReference>
<keyword evidence="3" id="KW-0808">Transferase</keyword>
<dbReference type="PANTHER" id="PTHR44051">
    <property type="entry name" value="GLUTATHIONE S-TRANSFERASE-RELATED"/>
    <property type="match status" value="1"/>
</dbReference>